<gene>
    <name evidence="1" type="ORF">BINO364_LOCUS1169</name>
</gene>
<dbReference type="EMBL" id="OV170221">
    <property type="protein sequence ID" value="CAH0714084.1"/>
    <property type="molecule type" value="Genomic_DNA"/>
</dbReference>
<dbReference type="Proteomes" id="UP000838878">
    <property type="component" value="Chromosome 1"/>
</dbReference>
<dbReference type="AlphaFoldDB" id="A0A8J9Y064"/>
<name>A0A8J9Y064_9NEOP</name>
<keyword evidence="2" id="KW-1185">Reference proteome</keyword>
<sequence length="124" mass="13876">MTESTKIIVNVKCTQPLVKQVQQYVVSSTLGPALGGRRPPSASRLTHRRALRVHRDAFRFLILIEFKYLVLGVADRRTAQRGEATVWDAPWRRSGRPAAGRAHAAVAGCHAATFLHTSPTHRWR</sequence>
<reference evidence="1" key="1">
    <citation type="submission" date="2021-12" db="EMBL/GenBank/DDBJ databases">
        <authorList>
            <person name="Martin H S."/>
        </authorList>
    </citation>
    <scope>NUCLEOTIDE SEQUENCE</scope>
</reference>
<organism evidence="1 2">
    <name type="scientific">Brenthis ino</name>
    <name type="common">lesser marbled fritillary</name>
    <dbReference type="NCBI Taxonomy" id="405034"/>
    <lineage>
        <taxon>Eukaryota</taxon>
        <taxon>Metazoa</taxon>
        <taxon>Ecdysozoa</taxon>
        <taxon>Arthropoda</taxon>
        <taxon>Hexapoda</taxon>
        <taxon>Insecta</taxon>
        <taxon>Pterygota</taxon>
        <taxon>Neoptera</taxon>
        <taxon>Endopterygota</taxon>
        <taxon>Lepidoptera</taxon>
        <taxon>Glossata</taxon>
        <taxon>Ditrysia</taxon>
        <taxon>Papilionoidea</taxon>
        <taxon>Nymphalidae</taxon>
        <taxon>Heliconiinae</taxon>
        <taxon>Argynnini</taxon>
        <taxon>Brenthis</taxon>
    </lineage>
</organism>
<accession>A0A8J9Y064</accession>
<protein>
    <submittedName>
        <fullName evidence="1">Uncharacterized protein</fullName>
    </submittedName>
</protein>
<proteinExistence type="predicted"/>
<evidence type="ECO:0000313" key="1">
    <source>
        <dbReference type="EMBL" id="CAH0714084.1"/>
    </source>
</evidence>
<evidence type="ECO:0000313" key="2">
    <source>
        <dbReference type="Proteomes" id="UP000838878"/>
    </source>
</evidence>
<feature type="non-terminal residue" evidence="1">
    <location>
        <position position="124"/>
    </location>
</feature>